<name>A0A6F9XJ83_9LACO</name>
<dbReference type="RefSeq" id="WP_172584176.1">
    <property type="nucleotide sequence ID" value="NZ_BLAM01000054.1"/>
</dbReference>
<organism evidence="1">
    <name type="scientific">Ligilactobacillus agilis</name>
    <dbReference type="NCBI Taxonomy" id="1601"/>
    <lineage>
        <taxon>Bacteria</taxon>
        <taxon>Bacillati</taxon>
        <taxon>Bacillota</taxon>
        <taxon>Bacilli</taxon>
        <taxon>Lactobacillales</taxon>
        <taxon>Lactobacillaceae</taxon>
        <taxon>Ligilactobacillus</taxon>
    </lineage>
</organism>
<dbReference type="EMBL" id="BLAM01000054">
    <property type="protein sequence ID" value="GET05323.1"/>
    <property type="molecule type" value="Genomic_DNA"/>
</dbReference>
<dbReference type="AlphaFoldDB" id="A0A6F9XJ83"/>
<comment type="caution">
    <text evidence="1">The sequence shown here is derived from an EMBL/GenBank/DDBJ whole genome shotgun (WGS) entry which is preliminary data.</text>
</comment>
<gene>
    <name evidence="1" type="ORF">SY212_03530</name>
</gene>
<sequence length="68" mass="7899">MKYVISNGFTFIGKVQPPYATQHRIVNSLDEAVRFDTKDKAEQFAADLNPSYHYRVYSEDSELLRRNG</sequence>
<reference evidence="1" key="1">
    <citation type="submission" date="2019-10" db="EMBL/GenBank/DDBJ databases">
        <title>Lactobacillus agilis SY212 Whole Genome Sequencing Project.</title>
        <authorList>
            <person name="Suzuki S."/>
            <person name="Endo A."/>
            <person name="Maeno S."/>
            <person name="Shiwa Y."/>
            <person name="Matsutani M."/>
            <person name="Kajikawa A."/>
        </authorList>
    </citation>
    <scope>NUCLEOTIDE SEQUENCE</scope>
    <source>
        <strain evidence="1">SY212</strain>
    </source>
</reference>
<dbReference type="Proteomes" id="UP000494265">
    <property type="component" value="Unassembled WGS sequence"/>
</dbReference>
<protein>
    <submittedName>
        <fullName evidence="1">Uncharacterized protein</fullName>
    </submittedName>
</protein>
<accession>A0A6F9XJ83</accession>
<proteinExistence type="predicted"/>
<evidence type="ECO:0000313" key="1">
    <source>
        <dbReference type="EMBL" id="GET05323.1"/>
    </source>
</evidence>